<accession>E0NLR2</accession>
<sequence>MELGKIQKLKVKEMSPHGAILTDGNEKVLLPNNESKDLKIDGEVEAFLYKDSKDRLIATLKTPYLTVGKIGMLEVVAKSRVGYFVNIGLDKDIFLPFKEVNGRIFVEGKYLFYMYDDRGRLCVTMNLRDHLKRNDKFRVNDRVEGTIYAIDRNYGAFVAIYDEYDGYIPKEELKGAHTVGERIEARILRILKDNKITLTFRDYAYKQRKDDAEEILELIKENQGKLNLGDKSDPEEIKKVTGLSKKAFKRAAGTLYKMEMIEITDHSLELKE</sequence>
<evidence type="ECO:0000313" key="4">
    <source>
        <dbReference type="Proteomes" id="UP000003280"/>
    </source>
</evidence>
<comment type="caution">
    <text evidence="3">The sequence shown here is derived from an EMBL/GenBank/DDBJ whole genome shotgun (WGS) entry which is preliminary data.</text>
</comment>
<comment type="similarity">
    <text evidence="1">Belongs to the CvfB family.</text>
</comment>
<dbReference type="InterPro" id="IPR036388">
    <property type="entry name" value="WH-like_DNA-bd_sf"/>
</dbReference>
<organism evidence="3 4">
    <name type="scientific">Peptoniphilus duerdenii ATCC BAA-1640</name>
    <dbReference type="NCBI Taxonomy" id="862517"/>
    <lineage>
        <taxon>Bacteria</taxon>
        <taxon>Bacillati</taxon>
        <taxon>Bacillota</taxon>
        <taxon>Tissierellia</taxon>
        <taxon>Tissierellales</taxon>
        <taxon>Peptoniphilaceae</taxon>
        <taxon>Peptoniphilus</taxon>
    </lineage>
</organism>
<name>E0NLR2_9FIRM</name>
<dbReference type="eggNOG" id="COG2996">
    <property type="taxonomic scope" value="Bacteria"/>
</dbReference>
<evidence type="ECO:0000259" key="2">
    <source>
        <dbReference type="PROSITE" id="PS50126"/>
    </source>
</evidence>
<dbReference type="Proteomes" id="UP000003280">
    <property type="component" value="Unassembled WGS sequence"/>
</dbReference>
<protein>
    <submittedName>
        <fullName evidence="3">S1 RNA binding domain protein</fullName>
    </submittedName>
</protein>
<dbReference type="SMART" id="SM00316">
    <property type="entry name" value="S1"/>
    <property type="match status" value="3"/>
</dbReference>
<dbReference type="Pfam" id="PF13509">
    <property type="entry name" value="S1_2"/>
    <property type="match status" value="1"/>
</dbReference>
<dbReference type="HOGENOM" id="CLU_064885_0_1_9"/>
<evidence type="ECO:0000313" key="3">
    <source>
        <dbReference type="EMBL" id="EFM25253.1"/>
    </source>
</evidence>
<dbReference type="PROSITE" id="PS50126">
    <property type="entry name" value="S1"/>
    <property type="match status" value="1"/>
</dbReference>
<dbReference type="InterPro" id="IPR012340">
    <property type="entry name" value="NA-bd_OB-fold"/>
</dbReference>
<dbReference type="OrthoDB" id="9801597at2"/>
<dbReference type="InterPro" id="IPR040764">
    <property type="entry name" value="CvfB_WH"/>
</dbReference>
<dbReference type="PANTHER" id="PTHR37296:SF1">
    <property type="entry name" value="CONSERVED VIRULENCE FACTOR B"/>
    <property type="match status" value="1"/>
</dbReference>
<keyword evidence="4" id="KW-1185">Reference proteome</keyword>
<dbReference type="InterPro" id="IPR039566">
    <property type="entry name" value="CvfB_S1_st"/>
</dbReference>
<dbReference type="Pfam" id="PF17783">
    <property type="entry name" value="WHD_CvfB"/>
    <property type="match status" value="1"/>
</dbReference>
<dbReference type="PANTHER" id="PTHR37296">
    <property type="entry name" value="CONSERVED VIRULENCE FACTOR B"/>
    <property type="match status" value="1"/>
</dbReference>
<dbReference type="Gene3D" id="2.40.50.140">
    <property type="entry name" value="Nucleic acid-binding proteins"/>
    <property type="match status" value="2"/>
</dbReference>
<dbReference type="InterPro" id="IPR014464">
    <property type="entry name" value="CvfB_fam"/>
</dbReference>
<gene>
    <name evidence="3" type="ORF">HMPREF9225_1142</name>
</gene>
<dbReference type="SUPFAM" id="SSF50249">
    <property type="entry name" value="Nucleic acid-binding proteins"/>
    <property type="match status" value="1"/>
</dbReference>
<dbReference type="EMBL" id="AEEH01000043">
    <property type="protein sequence ID" value="EFM25253.1"/>
    <property type="molecule type" value="Genomic_DNA"/>
</dbReference>
<dbReference type="AlphaFoldDB" id="E0NLR2"/>
<dbReference type="GO" id="GO:0003676">
    <property type="term" value="F:nucleic acid binding"/>
    <property type="evidence" value="ECO:0007669"/>
    <property type="project" value="InterPro"/>
</dbReference>
<dbReference type="InterPro" id="IPR003029">
    <property type="entry name" value="S1_domain"/>
</dbReference>
<dbReference type="Gene3D" id="1.10.10.10">
    <property type="entry name" value="Winged helix-like DNA-binding domain superfamily/Winged helix DNA-binding domain"/>
    <property type="match status" value="1"/>
</dbReference>
<dbReference type="Pfam" id="PF00575">
    <property type="entry name" value="S1"/>
    <property type="match status" value="1"/>
</dbReference>
<proteinExistence type="inferred from homology"/>
<dbReference type="RefSeq" id="WP_008901956.1">
    <property type="nucleotide sequence ID" value="NZ_GL397071.1"/>
</dbReference>
<evidence type="ECO:0000256" key="1">
    <source>
        <dbReference type="PIRNR" id="PIRNR012524"/>
    </source>
</evidence>
<dbReference type="STRING" id="862517.HMPREF9225_1142"/>
<dbReference type="PIRSF" id="PIRSF012524">
    <property type="entry name" value="YitL_S1"/>
    <property type="match status" value="1"/>
</dbReference>
<feature type="domain" description="S1 motif" evidence="2">
    <location>
        <begin position="140"/>
        <end position="201"/>
    </location>
</feature>
<reference evidence="3 4" key="1">
    <citation type="submission" date="2010-07" db="EMBL/GenBank/DDBJ databases">
        <authorList>
            <person name="Muzny D."/>
            <person name="Qin X."/>
            <person name="Deng J."/>
            <person name="Jiang H."/>
            <person name="Liu Y."/>
            <person name="Qu J."/>
            <person name="Song X.-Z."/>
            <person name="Zhang L."/>
            <person name="Thornton R."/>
            <person name="Coyle M."/>
            <person name="Francisco L."/>
            <person name="Jackson L."/>
            <person name="Javaid M."/>
            <person name="Korchina V."/>
            <person name="Kovar C."/>
            <person name="Mata R."/>
            <person name="Mathew T."/>
            <person name="Ngo R."/>
            <person name="Nguyen L."/>
            <person name="Nguyen N."/>
            <person name="Okwuonu G."/>
            <person name="Ongeri F."/>
            <person name="Pham C."/>
            <person name="Simmons D."/>
            <person name="Wilczek-Boney K."/>
            <person name="Hale W."/>
            <person name="Jakkamsetti A."/>
            <person name="Pham P."/>
            <person name="Ruth R."/>
            <person name="San Lucas F."/>
            <person name="Warren J."/>
            <person name="Zhang J."/>
            <person name="Zhao Z."/>
            <person name="Zhou C."/>
            <person name="Zhu D."/>
            <person name="Lee S."/>
            <person name="Bess C."/>
            <person name="Blankenburg K."/>
            <person name="Forbes L."/>
            <person name="Fu Q."/>
            <person name="Gubbala S."/>
            <person name="Hirani K."/>
            <person name="Jayaseelan J.C."/>
            <person name="Lara F."/>
            <person name="Munidasa M."/>
            <person name="Palculict T."/>
            <person name="Patil S."/>
            <person name="Pu L.-L."/>
            <person name="Saada N."/>
            <person name="Tang L."/>
            <person name="Weissenberger G."/>
            <person name="Zhu Y."/>
            <person name="Hemphill L."/>
            <person name="Shang Y."/>
            <person name="Youmans B."/>
            <person name="Ayvaz T."/>
            <person name="Ross M."/>
            <person name="Santibanez J."/>
            <person name="Aqrawi P."/>
            <person name="Gross S."/>
            <person name="Joshi V."/>
            <person name="Fowler G."/>
            <person name="Nazareth L."/>
            <person name="Reid J."/>
            <person name="Worley K."/>
            <person name="Petrosino J."/>
            <person name="Highlander S."/>
            <person name="Gibbs R."/>
        </authorList>
    </citation>
    <scope>NUCLEOTIDE SEQUENCE [LARGE SCALE GENOMIC DNA]</scope>
    <source>
        <strain evidence="3 4">ATCC BAA-1640</strain>
    </source>
</reference>